<sequence length="231" mass="26646">MPPCRWCQIEASVIRCAKILVVRCLKLILVFKVRLRGVTTVAPNVGLDRDLNPGLLAGRALDWFVVLGYRDVEDKATDYAHLKQALSEQFPAVRNRPKLETRFYSLSQKHNQNPSDFVYELLKTHKILKLEMTKEKLTKHIISRSDGVKSCVLYHEVDTGDKGPVVSRPYRYDRDKQGIIDYHIEKMLQDGAIRPIQSQYASPVVLTRKNNGFPPDSPEVYRFAIDYRKLF</sequence>
<comment type="caution">
    <text evidence="2">The sequence shown here is derived from an EMBL/GenBank/DDBJ whole genome shotgun (WGS) entry which is preliminary data.</text>
</comment>
<keyword evidence="1" id="KW-0732">Signal</keyword>
<dbReference type="AlphaFoldDB" id="A0A8X6SJN0"/>
<dbReference type="GO" id="GO:0071897">
    <property type="term" value="P:DNA biosynthetic process"/>
    <property type="evidence" value="ECO:0007669"/>
    <property type="project" value="UniProtKB-ARBA"/>
</dbReference>
<gene>
    <name evidence="2" type="primary">NCL1_45656</name>
    <name evidence="2" type="ORF">TNCV_235191</name>
</gene>
<feature type="signal peptide" evidence="1">
    <location>
        <begin position="1"/>
        <end position="24"/>
    </location>
</feature>
<protein>
    <recommendedName>
        <fullName evidence="4">Polyprotein</fullName>
    </recommendedName>
</protein>
<reference evidence="2" key="1">
    <citation type="submission" date="2020-08" db="EMBL/GenBank/DDBJ databases">
        <title>Multicomponent nature underlies the extraordinary mechanical properties of spider dragline silk.</title>
        <authorList>
            <person name="Kono N."/>
            <person name="Nakamura H."/>
            <person name="Mori M."/>
            <person name="Yoshida Y."/>
            <person name="Ohtoshi R."/>
            <person name="Malay A.D."/>
            <person name="Moran D.A.P."/>
            <person name="Tomita M."/>
            <person name="Numata K."/>
            <person name="Arakawa K."/>
        </authorList>
    </citation>
    <scope>NUCLEOTIDE SEQUENCE</scope>
</reference>
<dbReference type="Proteomes" id="UP000887159">
    <property type="component" value="Unassembled WGS sequence"/>
</dbReference>
<evidence type="ECO:0000313" key="2">
    <source>
        <dbReference type="EMBL" id="GFY14969.1"/>
    </source>
</evidence>
<evidence type="ECO:0000256" key="1">
    <source>
        <dbReference type="SAM" id="SignalP"/>
    </source>
</evidence>
<accession>A0A8X6SJN0</accession>
<evidence type="ECO:0008006" key="4">
    <source>
        <dbReference type="Google" id="ProtNLM"/>
    </source>
</evidence>
<organism evidence="2 3">
    <name type="scientific">Trichonephila clavipes</name>
    <name type="common">Golden silk orbweaver</name>
    <name type="synonym">Nephila clavipes</name>
    <dbReference type="NCBI Taxonomy" id="2585209"/>
    <lineage>
        <taxon>Eukaryota</taxon>
        <taxon>Metazoa</taxon>
        <taxon>Ecdysozoa</taxon>
        <taxon>Arthropoda</taxon>
        <taxon>Chelicerata</taxon>
        <taxon>Arachnida</taxon>
        <taxon>Araneae</taxon>
        <taxon>Araneomorphae</taxon>
        <taxon>Entelegynae</taxon>
        <taxon>Araneoidea</taxon>
        <taxon>Nephilidae</taxon>
        <taxon>Trichonephila</taxon>
    </lineage>
</organism>
<name>A0A8X6SJN0_TRICX</name>
<keyword evidence="3" id="KW-1185">Reference proteome</keyword>
<dbReference type="InterPro" id="IPR043502">
    <property type="entry name" value="DNA/RNA_pol_sf"/>
</dbReference>
<proteinExistence type="predicted"/>
<feature type="chain" id="PRO_5036490070" description="Polyprotein" evidence="1">
    <location>
        <begin position="25"/>
        <end position="231"/>
    </location>
</feature>
<dbReference type="EMBL" id="BMAU01021332">
    <property type="protein sequence ID" value="GFY14969.1"/>
    <property type="molecule type" value="Genomic_DNA"/>
</dbReference>
<dbReference type="SUPFAM" id="SSF56672">
    <property type="entry name" value="DNA/RNA polymerases"/>
    <property type="match status" value="1"/>
</dbReference>
<dbReference type="Gene3D" id="3.10.10.10">
    <property type="entry name" value="HIV Type 1 Reverse Transcriptase, subunit A, domain 1"/>
    <property type="match status" value="1"/>
</dbReference>
<evidence type="ECO:0000313" key="3">
    <source>
        <dbReference type="Proteomes" id="UP000887159"/>
    </source>
</evidence>